<dbReference type="EMBL" id="CP092867">
    <property type="protein sequence ID" value="UYV68329.1"/>
    <property type="molecule type" value="Genomic_DNA"/>
</dbReference>
<evidence type="ECO:0000313" key="3">
    <source>
        <dbReference type="Proteomes" id="UP001235939"/>
    </source>
</evidence>
<reference evidence="2 3" key="1">
    <citation type="submission" date="2022-01" db="EMBL/GenBank/DDBJ databases">
        <title>A chromosomal length assembly of Cordylochernes scorpioides.</title>
        <authorList>
            <person name="Zeh D."/>
            <person name="Zeh J."/>
        </authorList>
    </citation>
    <scope>NUCLEOTIDE SEQUENCE [LARGE SCALE GENOMIC DNA]</scope>
    <source>
        <strain evidence="2">IN4F17</strain>
        <tissue evidence="2">Whole Body</tissue>
    </source>
</reference>
<gene>
    <name evidence="2" type="ORF">LAZ67_5003901</name>
</gene>
<proteinExistence type="predicted"/>
<accession>A0ABY6KHW6</accession>
<dbReference type="PANTHER" id="PTHR47326:SF1">
    <property type="entry name" value="HTH PSQ-TYPE DOMAIN-CONTAINING PROTEIN"/>
    <property type="match status" value="1"/>
</dbReference>
<dbReference type="Proteomes" id="UP001235939">
    <property type="component" value="Chromosome 05"/>
</dbReference>
<name>A0ABY6KHW6_9ARAC</name>
<feature type="domain" description="Tc1-like transposase DDE" evidence="1">
    <location>
        <begin position="255"/>
        <end position="305"/>
    </location>
</feature>
<evidence type="ECO:0000313" key="2">
    <source>
        <dbReference type="EMBL" id="UYV68329.1"/>
    </source>
</evidence>
<protein>
    <recommendedName>
        <fullName evidence="1">Tc1-like transposase DDE domain-containing protein</fullName>
    </recommendedName>
</protein>
<keyword evidence="3" id="KW-1185">Reference proteome</keyword>
<dbReference type="Gene3D" id="3.30.420.10">
    <property type="entry name" value="Ribonuclease H-like superfamily/Ribonuclease H"/>
    <property type="match status" value="2"/>
</dbReference>
<dbReference type="PANTHER" id="PTHR47326">
    <property type="entry name" value="TRANSPOSABLE ELEMENT TC3 TRANSPOSASE-LIKE PROTEIN"/>
    <property type="match status" value="1"/>
</dbReference>
<dbReference type="InterPro" id="IPR038717">
    <property type="entry name" value="Tc1-like_DDE_dom"/>
</dbReference>
<feature type="domain" description="Tc1-like transposase DDE" evidence="1">
    <location>
        <begin position="2"/>
        <end position="127"/>
    </location>
</feature>
<organism evidence="2 3">
    <name type="scientific">Cordylochernes scorpioides</name>
    <dbReference type="NCBI Taxonomy" id="51811"/>
    <lineage>
        <taxon>Eukaryota</taxon>
        <taxon>Metazoa</taxon>
        <taxon>Ecdysozoa</taxon>
        <taxon>Arthropoda</taxon>
        <taxon>Chelicerata</taxon>
        <taxon>Arachnida</taxon>
        <taxon>Pseudoscorpiones</taxon>
        <taxon>Cheliferoidea</taxon>
        <taxon>Chernetidae</taxon>
        <taxon>Cordylochernes</taxon>
    </lineage>
</organism>
<evidence type="ECO:0000259" key="1">
    <source>
        <dbReference type="Pfam" id="PF13358"/>
    </source>
</evidence>
<dbReference type="Pfam" id="PF13358">
    <property type="entry name" value="DDE_3"/>
    <property type="match status" value="2"/>
</dbReference>
<dbReference type="InterPro" id="IPR036397">
    <property type="entry name" value="RNaseH_sf"/>
</dbReference>
<sequence>MFTDESRFSLNSYYRLVFVWREVGTRNNPRNMVERDPYRSQCFMVWAGIFLGGRTALHIFRQGTLPGQRYLDDFLAAYHWKWEKNFLLMDDNARPHRAGVVDTFLQNHAIARMNWPARSPDLNHIEQEGDGGIRFAVLGCPIHAQWDLGLEIELANSSEQLHGFGEKCRPHQPYGDGHYHPLEESFLQFLCLRHHICCQDLVPIPLSSQGSLPKNMECCATAQEDSSPDHKTLASVGIPFNHISGIVSVEMRENFLLMDDNARPHRADVVDTFLQNHAIARMNWPARSPDLNPIEHVWDNLGRRISILQPPPKNTHELETHF</sequence>